<reference evidence="16" key="1">
    <citation type="submission" date="2023-03" db="EMBL/GenBank/DDBJ databases">
        <title>Andean soil-derived lignocellulolytic bacterial consortium as a source of novel taxa and putative plastic-active enzymes.</title>
        <authorList>
            <person name="Diaz-Garcia L."/>
            <person name="Chuvochina M."/>
            <person name="Feuerriegel G."/>
            <person name="Bunk B."/>
            <person name="Sproer C."/>
            <person name="Streit W.R."/>
            <person name="Rodriguez L.M."/>
            <person name="Overmann J."/>
            <person name="Jimenez D.J."/>
        </authorList>
    </citation>
    <scope>NUCLEOTIDE SEQUENCE</scope>
    <source>
        <strain evidence="16">MAG 833</strain>
    </source>
</reference>
<feature type="chain" id="PRO_5042538775" evidence="13">
    <location>
        <begin position="23"/>
        <end position="807"/>
    </location>
</feature>
<keyword evidence="5 11" id="KW-0812">Transmembrane</keyword>
<evidence type="ECO:0000256" key="9">
    <source>
        <dbReference type="ARBA" id="ARBA00023136"/>
    </source>
</evidence>
<dbReference type="InterPro" id="IPR012910">
    <property type="entry name" value="Plug_dom"/>
</dbReference>
<comment type="similarity">
    <text evidence="11 12">Belongs to the TonB-dependent receptor family.</text>
</comment>
<gene>
    <name evidence="16" type="ORF">P0Y50_09435</name>
</gene>
<organism evidence="16 17">
    <name type="scientific">Candidatus Brevundimonas colombiensis</name>
    <dbReference type="NCBI Taxonomy" id="3121376"/>
    <lineage>
        <taxon>Bacteria</taxon>
        <taxon>Pseudomonadati</taxon>
        <taxon>Pseudomonadota</taxon>
        <taxon>Alphaproteobacteria</taxon>
        <taxon>Caulobacterales</taxon>
        <taxon>Caulobacteraceae</taxon>
        <taxon>Brevundimonas</taxon>
    </lineage>
</organism>
<evidence type="ECO:0000256" key="12">
    <source>
        <dbReference type="RuleBase" id="RU003357"/>
    </source>
</evidence>
<dbReference type="GO" id="GO:0006826">
    <property type="term" value="P:iron ion transport"/>
    <property type="evidence" value="ECO:0007669"/>
    <property type="project" value="UniProtKB-KW"/>
</dbReference>
<evidence type="ECO:0000259" key="14">
    <source>
        <dbReference type="Pfam" id="PF00593"/>
    </source>
</evidence>
<name>A0AAJ5WY93_9CAUL</name>
<feature type="domain" description="TonB-dependent receptor-like beta-barrel" evidence="14">
    <location>
        <begin position="278"/>
        <end position="777"/>
    </location>
</feature>
<comment type="subcellular location">
    <subcellularLocation>
        <location evidence="1 11">Cell outer membrane</location>
        <topology evidence="1 11">Multi-pass membrane protein</topology>
    </subcellularLocation>
</comment>
<evidence type="ECO:0000256" key="8">
    <source>
        <dbReference type="ARBA" id="ARBA00023077"/>
    </source>
</evidence>
<dbReference type="InterPro" id="IPR036942">
    <property type="entry name" value="Beta-barrel_TonB_sf"/>
</dbReference>
<dbReference type="PROSITE" id="PS52016">
    <property type="entry name" value="TONB_DEPENDENT_REC_3"/>
    <property type="match status" value="1"/>
</dbReference>
<proteinExistence type="inferred from homology"/>
<dbReference type="GO" id="GO:0009279">
    <property type="term" value="C:cell outer membrane"/>
    <property type="evidence" value="ECO:0007669"/>
    <property type="project" value="UniProtKB-SubCell"/>
</dbReference>
<dbReference type="Pfam" id="PF00593">
    <property type="entry name" value="TonB_dep_Rec_b-barrel"/>
    <property type="match status" value="1"/>
</dbReference>
<evidence type="ECO:0000256" key="11">
    <source>
        <dbReference type="PROSITE-ProRule" id="PRU01360"/>
    </source>
</evidence>
<sequence length="807" mass="87934">MKRQLAACTSLIALCWTGQALAQQTPAAHEATTVDEIVVTGEKFGRNLQETATSVGYVGGRDIAESPMINGRDVFERLVNVNIAAADGRFAIRGVSFDNTTGAGFGALGVIYIDNVRQSDKATRFGGDLLWDVQSVEVLRGAQSTLQGRNALAGAIYIKSQDPTFDWQAKGRVIASQGNGRDYAIALGGPLIDDRLAFRLTAEKRQFDGFVSNPVLNTDKAGYADDLMIRGKLLFQPTDDITVRLAVSHADVERRDAPSDTRVLGSDGYLAGAAGRVGFETGVPGQASANRRVTYVDIPEYDRNKITAGALTAEWRLSDALTLTAETTASYSDNYKQRDGDGGAFLYSFPSKTLTVQNPYGIDDFDRIRDGVVPMSPVDMQHEQFRIFSQEVRAKYDAGGRLRALGGAYYTKEHESEDNFSLLVFRGMQGLVKSSVPSAYAAYAPLLASFYSADAPLYTFNAQPVDVENYAVYGEGEFDLTTRLTLNLGLRYDHETNTSAVINSGEVLGLPDPKVLGAINPGLGQLAAGVNVALDPFVEATSQADQSFQAWLPKAGLRYQFNDNTAVGLVVQRAYRAGGVSVNVVRQLVTPLRPEYTWNYELYLRSELFDSRARLNANVYYVDWTDQQVTIDLSQRNTDSIGANAGKSQLYGGEIQFDGDLTDTVSLYGGLGYSHTEFTDFNVSLPDAAATLGVKIDPDSLAWLEGKAFPNAPQWSAVLGGRWRGADGAFANFNINYTSHSYADAANTRRNDARTLVNVRAGRDFGRFSASVFARNLFDVDYVRDANNARPLLGDPRVIGVAFDVRY</sequence>
<evidence type="ECO:0000313" key="17">
    <source>
        <dbReference type="Proteomes" id="UP001213664"/>
    </source>
</evidence>
<evidence type="ECO:0000256" key="13">
    <source>
        <dbReference type="SAM" id="SignalP"/>
    </source>
</evidence>
<dbReference type="Gene3D" id="2.40.170.20">
    <property type="entry name" value="TonB-dependent receptor, beta-barrel domain"/>
    <property type="match status" value="1"/>
</dbReference>
<dbReference type="InterPro" id="IPR037066">
    <property type="entry name" value="Plug_dom_sf"/>
</dbReference>
<keyword evidence="2 11" id="KW-0813">Transport</keyword>
<dbReference type="AlphaFoldDB" id="A0AAJ5WY93"/>
<feature type="signal peptide" evidence="13">
    <location>
        <begin position="1"/>
        <end position="22"/>
    </location>
</feature>
<dbReference type="EMBL" id="CP119326">
    <property type="protein sequence ID" value="WEK38772.1"/>
    <property type="molecule type" value="Genomic_DNA"/>
</dbReference>
<dbReference type="PANTHER" id="PTHR32552">
    <property type="entry name" value="FERRICHROME IRON RECEPTOR-RELATED"/>
    <property type="match status" value="1"/>
</dbReference>
<feature type="domain" description="TonB-dependent receptor plug" evidence="15">
    <location>
        <begin position="48"/>
        <end position="155"/>
    </location>
</feature>
<keyword evidence="9 11" id="KW-0472">Membrane</keyword>
<evidence type="ECO:0000256" key="1">
    <source>
        <dbReference type="ARBA" id="ARBA00004571"/>
    </source>
</evidence>
<evidence type="ECO:0000256" key="2">
    <source>
        <dbReference type="ARBA" id="ARBA00022448"/>
    </source>
</evidence>
<evidence type="ECO:0000256" key="10">
    <source>
        <dbReference type="ARBA" id="ARBA00023237"/>
    </source>
</evidence>
<keyword evidence="6" id="KW-0408">Iron</keyword>
<dbReference type="InterPro" id="IPR000531">
    <property type="entry name" value="Beta-barrel_TonB"/>
</dbReference>
<dbReference type="InterPro" id="IPR039426">
    <property type="entry name" value="TonB-dep_rcpt-like"/>
</dbReference>
<evidence type="ECO:0000256" key="6">
    <source>
        <dbReference type="ARBA" id="ARBA00023004"/>
    </source>
</evidence>
<protein>
    <submittedName>
        <fullName evidence="16">TonB-dependent receptor</fullName>
    </submittedName>
</protein>
<keyword evidence="4" id="KW-0410">Iron transport</keyword>
<evidence type="ECO:0000313" key="16">
    <source>
        <dbReference type="EMBL" id="WEK38772.1"/>
    </source>
</evidence>
<accession>A0AAJ5WY93</accession>
<keyword evidence="13" id="KW-0732">Signal</keyword>
<evidence type="ECO:0000256" key="3">
    <source>
        <dbReference type="ARBA" id="ARBA00022452"/>
    </source>
</evidence>
<dbReference type="Gene3D" id="2.170.130.10">
    <property type="entry name" value="TonB-dependent receptor, plug domain"/>
    <property type="match status" value="1"/>
</dbReference>
<dbReference type="PANTHER" id="PTHR32552:SF81">
    <property type="entry name" value="TONB-DEPENDENT OUTER MEMBRANE RECEPTOR"/>
    <property type="match status" value="1"/>
</dbReference>
<keyword evidence="3 11" id="KW-1134">Transmembrane beta strand</keyword>
<dbReference type="Pfam" id="PF07715">
    <property type="entry name" value="Plug"/>
    <property type="match status" value="1"/>
</dbReference>
<evidence type="ECO:0000256" key="7">
    <source>
        <dbReference type="ARBA" id="ARBA00023065"/>
    </source>
</evidence>
<evidence type="ECO:0000259" key="15">
    <source>
        <dbReference type="Pfam" id="PF07715"/>
    </source>
</evidence>
<keyword evidence="8 12" id="KW-0798">TonB box</keyword>
<dbReference type="SUPFAM" id="SSF56935">
    <property type="entry name" value="Porins"/>
    <property type="match status" value="1"/>
</dbReference>
<keyword evidence="16" id="KW-0675">Receptor</keyword>
<keyword evidence="10 11" id="KW-0998">Cell outer membrane</keyword>
<keyword evidence="7" id="KW-0406">Ion transport</keyword>
<evidence type="ECO:0000256" key="5">
    <source>
        <dbReference type="ARBA" id="ARBA00022692"/>
    </source>
</evidence>
<evidence type="ECO:0000256" key="4">
    <source>
        <dbReference type="ARBA" id="ARBA00022496"/>
    </source>
</evidence>
<dbReference type="Proteomes" id="UP001213664">
    <property type="component" value="Chromosome"/>
</dbReference>